<accession>A0AAV0W2K9</accession>
<dbReference type="Proteomes" id="UP001160148">
    <property type="component" value="Unassembled WGS sequence"/>
</dbReference>
<dbReference type="AlphaFoldDB" id="A0AAV0W2K9"/>
<evidence type="ECO:0000313" key="1">
    <source>
        <dbReference type="EMBL" id="CAI6350036.1"/>
    </source>
</evidence>
<dbReference type="EMBL" id="CARXXK010000001">
    <property type="protein sequence ID" value="CAI6350036.1"/>
    <property type="molecule type" value="Genomic_DNA"/>
</dbReference>
<keyword evidence="2" id="KW-1185">Reference proteome</keyword>
<comment type="caution">
    <text evidence="1">The sequence shown here is derived from an EMBL/GenBank/DDBJ whole genome shotgun (WGS) entry which is preliminary data.</text>
</comment>
<reference evidence="1 2" key="1">
    <citation type="submission" date="2023-01" db="EMBL/GenBank/DDBJ databases">
        <authorList>
            <person name="Whitehead M."/>
        </authorList>
    </citation>
    <scope>NUCLEOTIDE SEQUENCE [LARGE SCALE GENOMIC DNA]</scope>
</reference>
<organism evidence="1 2">
    <name type="scientific">Macrosiphum euphorbiae</name>
    <name type="common">potato aphid</name>
    <dbReference type="NCBI Taxonomy" id="13131"/>
    <lineage>
        <taxon>Eukaryota</taxon>
        <taxon>Metazoa</taxon>
        <taxon>Ecdysozoa</taxon>
        <taxon>Arthropoda</taxon>
        <taxon>Hexapoda</taxon>
        <taxon>Insecta</taxon>
        <taxon>Pterygota</taxon>
        <taxon>Neoptera</taxon>
        <taxon>Paraneoptera</taxon>
        <taxon>Hemiptera</taxon>
        <taxon>Sternorrhyncha</taxon>
        <taxon>Aphidomorpha</taxon>
        <taxon>Aphidoidea</taxon>
        <taxon>Aphididae</taxon>
        <taxon>Macrosiphini</taxon>
        <taxon>Macrosiphum</taxon>
    </lineage>
</organism>
<gene>
    <name evidence="1" type="ORF">MEUPH1_LOCUS6536</name>
</gene>
<sequence>MDIRQLLNVSLHGIFAVNTVNVLGDFMNTIGEVHAIYEKDFPMKSLSGIRAHVLYEIAVMGKLKVLFKSELVQAPVHQIKLRCKIKVQSNYHNSKSRRAIKEIRRNSLK</sequence>
<proteinExistence type="predicted"/>
<name>A0AAV0W2K9_9HEMI</name>
<protein>
    <submittedName>
        <fullName evidence="1">Uncharacterized protein</fullName>
    </submittedName>
</protein>
<evidence type="ECO:0000313" key="2">
    <source>
        <dbReference type="Proteomes" id="UP001160148"/>
    </source>
</evidence>